<evidence type="ECO:0000313" key="1">
    <source>
        <dbReference type="EMBL" id="KAF2431089.1"/>
    </source>
</evidence>
<dbReference type="Proteomes" id="UP000800235">
    <property type="component" value="Unassembled WGS sequence"/>
</dbReference>
<comment type="caution">
    <text evidence="1">The sequence shown here is derived from an EMBL/GenBank/DDBJ whole genome shotgun (WGS) entry which is preliminary data.</text>
</comment>
<reference evidence="1" key="1">
    <citation type="journal article" date="2020" name="Stud. Mycol.">
        <title>101 Dothideomycetes genomes: a test case for predicting lifestyles and emergence of pathogens.</title>
        <authorList>
            <person name="Haridas S."/>
            <person name="Albert R."/>
            <person name="Binder M."/>
            <person name="Bloem J."/>
            <person name="Labutti K."/>
            <person name="Salamov A."/>
            <person name="Andreopoulos B."/>
            <person name="Baker S."/>
            <person name="Barry K."/>
            <person name="Bills G."/>
            <person name="Bluhm B."/>
            <person name="Cannon C."/>
            <person name="Castanera R."/>
            <person name="Culley D."/>
            <person name="Daum C."/>
            <person name="Ezra D."/>
            <person name="Gonzalez J."/>
            <person name="Henrissat B."/>
            <person name="Kuo A."/>
            <person name="Liang C."/>
            <person name="Lipzen A."/>
            <person name="Lutzoni F."/>
            <person name="Magnuson J."/>
            <person name="Mondo S."/>
            <person name="Nolan M."/>
            <person name="Ohm R."/>
            <person name="Pangilinan J."/>
            <person name="Park H.-J."/>
            <person name="Ramirez L."/>
            <person name="Alfaro M."/>
            <person name="Sun H."/>
            <person name="Tritt A."/>
            <person name="Yoshinaga Y."/>
            <person name="Zwiers L.-H."/>
            <person name="Turgeon B."/>
            <person name="Goodwin S."/>
            <person name="Spatafora J."/>
            <person name="Crous P."/>
            <person name="Grigoriev I."/>
        </authorList>
    </citation>
    <scope>NUCLEOTIDE SEQUENCE</scope>
    <source>
        <strain evidence="1">CBS 130266</strain>
    </source>
</reference>
<organism evidence="1 2">
    <name type="scientific">Tothia fuscella</name>
    <dbReference type="NCBI Taxonomy" id="1048955"/>
    <lineage>
        <taxon>Eukaryota</taxon>
        <taxon>Fungi</taxon>
        <taxon>Dikarya</taxon>
        <taxon>Ascomycota</taxon>
        <taxon>Pezizomycotina</taxon>
        <taxon>Dothideomycetes</taxon>
        <taxon>Pleosporomycetidae</taxon>
        <taxon>Venturiales</taxon>
        <taxon>Cylindrosympodiaceae</taxon>
        <taxon>Tothia</taxon>
    </lineage>
</organism>
<proteinExistence type="predicted"/>
<dbReference type="OrthoDB" id="4446873at2759"/>
<name>A0A9P4TY59_9PEZI</name>
<gene>
    <name evidence="1" type="ORF">EJ08DRAFT_713648</name>
</gene>
<dbReference type="EMBL" id="MU007034">
    <property type="protein sequence ID" value="KAF2431089.1"/>
    <property type="molecule type" value="Genomic_DNA"/>
</dbReference>
<evidence type="ECO:0000313" key="2">
    <source>
        <dbReference type="Proteomes" id="UP000800235"/>
    </source>
</evidence>
<protein>
    <submittedName>
        <fullName evidence="1">Uncharacterized protein</fullName>
    </submittedName>
</protein>
<dbReference type="AlphaFoldDB" id="A0A9P4TY59"/>
<accession>A0A9P4TY59</accession>
<sequence>MEESTVKQHLLATSNLQAVPNRLQGQADYEKWAENIKLQCSDNVTTLVKESGLSILTAREYFAAIKASAVRGGFNNQADAYFKFISIRRTDYSTLDQFLAAFNTRYMKAKECNMGTTPA</sequence>
<keyword evidence="2" id="KW-1185">Reference proteome</keyword>